<sequence>MLSTAEKIFSGISNLKSRYYKYLEKLCISNGIDISQLKNEGSKQNILEMFFGDYNVLVGLKYFSNLKILKLVNQEIVSLRPLNELCNTLEEFWLVEGILSDLTGIESCKKLKKLYLYENKIEDGKLIGNLINLEVLWIGDNNLKNFSFIIYLENIKELRINGNQCTDSNLLSIDIWPLNIKILDISYNKLNSSQSLLLASRCKELESIYINWNFENESLLKCSLELMEFLLYQFPSLTSINGEYINEHQKIIIKEYAEKTLYKTMSIVIQQNDILINGLNDIEKNFVNIKEKLCSYVLGLEKARVNASKREGRRNVVNRLYEQCLYNLQNLKKIKNMAIEYEYLSYIFRKYFICVNKLESIGKKNFCMLNELEEKILNDMLTHHFTLSKSHKIKILFSYKIGRNIELIEEKDMENIYCLGCPIKLGKSNLIWSLSLILQLIDKKELNKNENTENLEIFKNLGRIFGNEEIKKSQILIVPFMEYLKKKEEKYEKVLNENEFDDIDSEEIVHWNDLTLKILAILEIKVIDEYSIEMLKKYDIFEKEVISQIKKLSNIGIDISISKKITERDETVLSELTKEDKNKKEVSKIKKMSDTINQNIYWIGWNKEKYVNCQRIFTTRNYMNLLLNFGNRALFIDMIDFQSNVTILDLSFMKITKLDDLYKFKKLTYLDLSKNNLHTIKKLDDIETLKYLDISYNSISKIEDLPQSIIYFNGAGNNLTHIEFLEKLIYLEYVDISNNKLNSLKGLNNASNLMYLIASYNNISDKLELGIIENFQFMKFLDLVNNPVNLVEGYKKKIFMLNKNLDYLDREYIDKNYIKKNNNIQNGKILTIELIEKIEKNWTNCECLNLDNKNVQTVSLNLETIQKMKNLKKLILSKNKLATIGELLNLEKLIELNLNENLITSLVLVNTQAPTQYLNLPHLEILKLSKNMITSSTLGKLNLKYLKNLKEIDLSSNNIDKIDFSIFSSLPNLEKLCLQNNQIKTLIRRLLPKLTYLNLSSNKIKEIEQIQGPELVHLDISNNKIITCSSLKIISKMKKLSYLDCRGNPVTSRKVYIDFIKNQSKSLQILDTIEIGSLTTILGPIKSGKNCATIDDNKIKSKEIPQSTEHLIVKDKHEKIYNEDFFFWENSDFILIKPKWKDLKPLRKERRTNNDDYFYGLDDKINVNEDILSLRGTKIGSSNKII</sequence>
<dbReference type="InterPro" id="IPR003591">
    <property type="entry name" value="Leu-rich_rpt_typical-subtyp"/>
</dbReference>
<dbReference type="SUPFAM" id="SSF52058">
    <property type="entry name" value="L domain-like"/>
    <property type="match status" value="2"/>
</dbReference>
<dbReference type="SMART" id="SM00365">
    <property type="entry name" value="LRR_SD22"/>
    <property type="match status" value="10"/>
</dbReference>
<dbReference type="STRING" id="6248.A0A0K0DVM6"/>
<protein>
    <submittedName>
        <fullName evidence="4">Leucine-rich repeat protein</fullName>
    </submittedName>
</protein>
<dbReference type="PROSITE" id="PS51450">
    <property type="entry name" value="LRR"/>
    <property type="match status" value="6"/>
</dbReference>
<reference evidence="4" key="1">
    <citation type="submission" date="2015-08" db="UniProtKB">
        <authorList>
            <consortium name="WormBaseParasite"/>
        </authorList>
    </citation>
    <scope>IDENTIFICATION</scope>
</reference>
<dbReference type="SMART" id="SM00369">
    <property type="entry name" value="LRR_TYP"/>
    <property type="match status" value="7"/>
</dbReference>
<dbReference type="PANTHER" id="PTHR15454:SF56">
    <property type="entry name" value="PROTEIN PHOSPHATASE 1 REGULATORY SUBUNIT 7-RELATED"/>
    <property type="match status" value="1"/>
</dbReference>
<evidence type="ECO:0000313" key="4">
    <source>
        <dbReference type="WBParaSite" id="SSTP_0000129200.1"/>
    </source>
</evidence>
<proteinExistence type="predicted"/>
<dbReference type="SUPFAM" id="SSF52047">
    <property type="entry name" value="RNI-like"/>
    <property type="match status" value="1"/>
</dbReference>
<dbReference type="AlphaFoldDB" id="A0A0K0DVM6"/>
<dbReference type="GO" id="GO:0005737">
    <property type="term" value="C:cytoplasm"/>
    <property type="evidence" value="ECO:0007669"/>
    <property type="project" value="TreeGrafter"/>
</dbReference>
<dbReference type="InterPro" id="IPR001611">
    <property type="entry name" value="Leu-rich_rpt"/>
</dbReference>
<evidence type="ECO:0000313" key="3">
    <source>
        <dbReference type="Proteomes" id="UP000035681"/>
    </source>
</evidence>
<accession>A0A0K0DVM6</accession>
<dbReference type="WBParaSite" id="SSTP_0000129200.1">
    <property type="protein sequence ID" value="SSTP_0000129200.1"/>
    <property type="gene ID" value="SSTP_0000129200"/>
</dbReference>
<dbReference type="Pfam" id="PF13855">
    <property type="entry name" value="LRR_8"/>
    <property type="match status" value="2"/>
</dbReference>
<dbReference type="InterPro" id="IPR032675">
    <property type="entry name" value="LRR_dom_sf"/>
</dbReference>
<keyword evidence="3" id="KW-1185">Reference proteome</keyword>
<keyword evidence="2" id="KW-0677">Repeat</keyword>
<evidence type="ECO:0000256" key="1">
    <source>
        <dbReference type="ARBA" id="ARBA00022614"/>
    </source>
</evidence>
<evidence type="ECO:0000256" key="2">
    <source>
        <dbReference type="ARBA" id="ARBA00022737"/>
    </source>
</evidence>
<dbReference type="Proteomes" id="UP000035681">
    <property type="component" value="Unplaced"/>
</dbReference>
<keyword evidence="1" id="KW-0433">Leucine-rich repeat</keyword>
<organism evidence="4">
    <name type="scientific">Strongyloides stercoralis</name>
    <name type="common">Threadworm</name>
    <dbReference type="NCBI Taxonomy" id="6248"/>
    <lineage>
        <taxon>Eukaryota</taxon>
        <taxon>Metazoa</taxon>
        <taxon>Ecdysozoa</taxon>
        <taxon>Nematoda</taxon>
        <taxon>Chromadorea</taxon>
        <taxon>Rhabditida</taxon>
        <taxon>Tylenchina</taxon>
        <taxon>Panagrolaimomorpha</taxon>
        <taxon>Strongyloidoidea</taxon>
        <taxon>Strongyloididae</taxon>
        <taxon>Strongyloides</taxon>
    </lineage>
</organism>
<dbReference type="Gene3D" id="3.80.10.10">
    <property type="entry name" value="Ribonuclease Inhibitor"/>
    <property type="match status" value="6"/>
</dbReference>
<name>A0A0K0DVM6_STRER</name>
<dbReference type="WBParaSite" id="TCONS_00008640.p1">
    <property type="protein sequence ID" value="TCONS_00008640.p1"/>
    <property type="gene ID" value="XLOC_006563"/>
</dbReference>
<dbReference type="PANTHER" id="PTHR15454">
    <property type="entry name" value="NISCHARIN RELATED"/>
    <property type="match status" value="1"/>
</dbReference>